<evidence type="ECO:0000259" key="2">
    <source>
        <dbReference type="SMART" id="SM00858"/>
    </source>
</evidence>
<dbReference type="Gene3D" id="3.90.1210.10">
    <property type="entry name" value="Antifreeze-like/N-acetylneuraminic acid synthase C-terminal domain"/>
    <property type="match status" value="1"/>
</dbReference>
<accession>A0A494WR91</accession>
<evidence type="ECO:0000256" key="1">
    <source>
        <dbReference type="SAM" id="Phobius"/>
    </source>
</evidence>
<proteinExistence type="predicted"/>
<dbReference type="AlphaFoldDB" id="A0A494WR91"/>
<dbReference type="SMART" id="SM00858">
    <property type="entry name" value="SAF"/>
    <property type="match status" value="1"/>
</dbReference>
<evidence type="ECO:0000313" key="4">
    <source>
        <dbReference type="Proteomes" id="UP000271256"/>
    </source>
</evidence>
<sequence length="220" mass="22486">MPKNRLVNVLIALVLVVLSGFLVWYIIGITAPTVPVVKAQKRIPVGTAITGDMVKVQPMARVDVPPDAVSDVREVIGKTVTLGTLLPGDPVRKAHVKAGVGSLQARLSSLAPGRVAVDLPAESALKGLSAGDKVMVFGEVPVGDAASKTAATVVELIAKDAVVISVPGDKQQSEGVFGSTGGGKGPVVVAVTPEEAKKIASSIVRGKRTAIALLPQEGVK</sequence>
<reference evidence="3 4" key="1">
    <citation type="submission" date="2018-10" db="EMBL/GenBank/DDBJ databases">
        <authorList>
            <person name="Grouzdev D.S."/>
            <person name="Krutkina M.S."/>
            <person name="Tourova T.P."/>
            <person name="Nazina T.N."/>
        </authorList>
    </citation>
    <scope>NUCLEOTIDE SEQUENCE [LARGE SCALE GENOMIC DNA]</scope>
    <source>
        <strain evidence="3 4">435</strain>
    </source>
</reference>
<feature type="transmembrane region" description="Helical" evidence="1">
    <location>
        <begin position="7"/>
        <end position="27"/>
    </location>
</feature>
<keyword evidence="1" id="KW-0812">Transmembrane</keyword>
<name>A0A494WR91_9FIRM</name>
<gene>
    <name evidence="3" type="ORF">D7024_01070</name>
</gene>
<dbReference type="EMBL" id="RBWE01000001">
    <property type="protein sequence ID" value="RKO65696.1"/>
    <property type="molecule type" value="Genomic_DNA"/>
</dbReference>
<dbReference type="OrthoDB" id="1805515at2"/>
<dbReference type="Proteomes" id="UP000271256">
    <property type="component" value="Unassembled WGS sequence"/>
</dbReference>
<keyword evidence="4" id="KW-1185">Reference proteome</keyword>
<evidence type="ECO:0000313" key="3">
    <source>
        <dbReference type="EMBL" id="RKO65696.1"/>
    </source>
</evidence>
<organism evidence="3 4">
    <name type="scientific">Desulfofundulus salinus</name>
    <dbReference type="NCBI Taxonomy" id="2419843"/>
    <lineage>
        <taxon>Bacteria</taxon>
        <taxon>Bacillati</taxon>
        <taxon>Bacillota</taxon>
        <taxon>Clostridia</taxon>
        <taxon>Eubacteriales</taxon>
        <taxon>Peptococcaceae</taxon>
        <taxon>Desulfofundulus</taxon>
    </lineage>
</organism>
<dbReference type="Pfam" id="PF08666">
    <property type="entry name" value="SAF"/>
    <property type="match status" value="1"/>
</dbReference>
<protein>
    <recommendedName>
        <fullName evidence="2">SAF domain-containing protein</fullName>
    </recommendedName>
</protein>
<keyword evidence="1" id="KW-1133">Transmembrane helix</keyword>
<comment type="caution">
    <text evidence="3">The sequence shown here is derived from an EMBL/GenBank/DDBJ whole genome shotgun (WGS) entry which is preliminary data.</text>
</comment>
<dbReference type="CDD" id="cd11614">
    <property type="entry name" value="SAF_CpaB_FlgA_like"/>
    <property type="match status" value="1"/>
</dbReference>
<feature type="domain" description="SAF" evidence="2">
    <location>
        <begin position="34"/>
        <end position="97"/>
    </location>
</feature>
<keyword evidence="1" id="KW-0472">Membrane</keyword>
<dbReference type="InterPro" id="IPR013974">
    <property type="entry name" value="SAF"/>
</dbReference>
<dbReference type="RefSeq" id="WP_121450168.1">
    <property type="nucleotide sequence ID" value="NZ_RBWE01000001.1"/>
</dbReference>